<organism evidence="1 2">
    <name type="scientific">Araneus ventricosus</name>
    <name type="common">Orbweaver spider</name>
    <name type="synonym">Epeira ventricosa</name>
    <dbReference type="NCBI Taxonomy" id="182803"/>
    <lineage>
        <taxon>Eukaryota</taxon>
        <taxon>Metazoa</taxon>
        <taxon>Ecdysozoa</taxon>
        <taxon>Arthropoda</taxon>
        <taxon>Chelicerata</taxon>
        <taxon>Arachnida</taxon>
        <taxon>Araneae</taxon>
        <taxon>Araneomorphae</taxon>
        <taxon>Entelegynae</taxon>
        <taxon>Araneoidea</taxon>
        <taxon>Araneidae</taxon>
        <taxon>Araneus</taxon>
    </lineage>
</organism>
<evidence type="ECO:0000313" key="2">
    <source>
        <dbReference type="Proteomes" id="UP000499080"/>
    </source>
</evidence>
<sequence>MLFRIKTAGNTEMPQKAVGSYNSSESRLNCEFRSLTTSNLIIFGVLLFGLPRIAHFQRIFCTVLLDPPRAIFENLNTWARAIWRPIRTVTRNSRVYAPISSLPDKISEERKEVTCSPITSYNFANQRFFKT</sequence>
<gene>
    <name evidence="1" type="ORF">AVEN_224184_1</name>
</gene>
<dbReference type="Proteomes" id="UP000499080">
    <property type="component" value="Unassembled WGS sequence"/>
</dbReference>
<protein>
    <submittedName>
        <fullName evidence="1">Uncharacterized protein</fullName>
    </submittedName>
</protein>
<comment type="caution">
    <text evidence="1">The sequence shown here is derived from an EMBL/GenBank/DDBJ whole genome shotgun (WGS) entry which is preliminary data.</text>
</comment>
<evidence type="ECO:0000313" key="1">
    <source>
        <dbReference type="EMBL" id="GBN95301.1"/>
    </source>
</evidence>
<proteinExistence type="predicted"/>
<dbReference type="AlphaFoldDB" id="A0A4Y2T522"/>
<name>A0A4Y2T522_ARAVE</name>
<keyword evidence="2" id="KW-1185">Reference proteome</keyword>
<accession>A0A4Y2T522</accession>
<dbReference type="EMBL" id="BGPR01025965">
    <property type="protein sequence ID" value="GBN95301.1"/>
    <property type="molecule type" value="Genomic_DNA"/>
</dbReference>
<reference evidence="1 2" key="1">
    <citation type="journal article" date="2019" name="Sci. Rep.">
        <title>Orb-weaving spider Araneus ventricosus genome elucidates the spidroin gene catalogue.</title>
        <authorList>
            <person name="Kono N."/>
            <person name="Nakamura H."/>
            <person name="Ohtoshi R."/>
            <person name="Moran D.A.P."/>
            <person name="Shinohara A."/>
            <person name="Yoshida Y."/>
            <person name="Fujiwara M."/>
            <person name="Mori M."/>
            <person name="Tomita M."/>
            <person name="Arakawa K."/>
        </authorList>
    </citation>
    <scope>NUCLEOTIDE SEQUENCE [LARGE SCALE GENOMIC DNA]</scope>
</reference>